<dbReference type="InterPro" id="IPR011856">
    <property type="entry name" value="tRNA_endonuc-like_dom_sf"/>
</dbReference>
<feature type="region of interest" description="Disordered" evidence="7">
    <location>
        <begin position="1"/>
        <end position="29"/>
    </location>
</feature>
<dbReference type="SMART" id="SM00755">
    <property type="entry name" value="Grip"/>
    <property type="match status" value="1"/>
</dbReference>
<comment type="caution">
    <text evidence="9">The sequence shown here is derived from an EMBL/GenBank/DDBJ whole genome shotgun (WGS) entry which is preliminary data.</text>
</comment>
<feature type="coiled-coil region" evidence="6">
    <location>
        <begin position="434"/>
        <end position="461"/>
    </location>
</feature>
<comment type="catalytic activity">
    <reaction evidence="5">
        <text>pretRNA = a 3'-half-tRNA molecule with a 5'-OH end + a 5'-half-tRNA molecule with a 2',3'-cyclic phosphate end + an intron with a 2',3'-cyclic phosphate and a 5'-hydroxyl terminus.</text>
        <dbReference type="EC" id="4.6.1.16"/>
    </reaction>
</comment>
<evidence type="ECO:0000256" key="2">
    <source>
        <dbReference type="ARBA" id="ARBA00012573"/>
    </source>
</evidence>
<dbReference type="Pfam" id="PF01465">
    <property type="entry name" value="GRIP"/>
    <property type="match status" value="1"/>
</dbReference>
<dbReference type="InterPro" id="IPR036167">
    <property type="entry name" value="tRNA_intron_Endo_cat-like_sf"/>
</dbReference>
<name>A0A016TA89_9BILA</name>
<dbReference type="PROSITE" id="PS50913">
    <property type="entry name" value="GRIP"/>
    <property type="match status" value="1"/>
</dbReference>
<dbReference type="GO" id="GO:0003676">
    <property type="term" value="F:nucleic acid binding"/>
    <property type="evidence" value="ECO:0007669"/>
    <property type="project" value="InterPro"/>
</dbReference>
<feature type="compositionally biased region" description="Polar residues" evidence="7">
    <location>
        <begin position="1"/>
        <end position="12"/>
    </location>
</feature>
<dbReference type="Proteomes" id="UP000024635">
    <property type="component" value="Unassembled WGS sequence"/>
</dbReference>
<evidence type="ECO:0000256" key="3">
    <source>
        <dbReference type="ARBA" id="ARBA00022694"/>
    </source>
</evidence>
<keyword evidence="6" id="KW-0175">Coiled coil</keyword>
<organism evidence="9 10">
    <name type="scientific">Ancylostoma ceylanicum</name>
    <dbReference type="NCBI Taxonomy" id="53326"/>
    <lineage>
        <taxon>Eukaryota</taxon>
        <taxon>Metazoa</taxon>
        <taxon>Ecdysozoa</taxon>
        <taxon>Nematoda</taxon>
        <taxon>Chromadorea</taxon>
        <taxon>Rhabditida</taxon>
        <taxon>Rhabditina</taxon>
        <taxon>Rhabditomorpha</taxon>
        <taxon>Strongyloidea</taxon>
        <taxon>Ancylostomatidae</taxon>
        <taxon>Ancylostomatinae</taxon>
        <taxon>Ancylostoma</taxon>
    </lineage>
</organism>
<evidence type="ECO:0000256" key="4">
    <source>
        <dbReference type="ARBA" id="ARBA00023239"/>
    </source>
</evidence>
<keyword evidence="3" id="KW-0819">tRNA processing</keyword>
<feature type="region of interest" description="Disordered" evidence="7">
    <location>
        <begin position="69"/>
        <end position="91"/>
    </location>
</feature>
<feature type="coiled-coil region" evidence="6">
    <location>
        <begin position="197"/>
        <end position="334"/>
    </location>
</feature>
<dbReference type="STRING" id="53326.A0A016TA89"/>
<protein>
    <recommendedName>
        <fullName evidence="2">tRNA-intron lyase</fullName>
        <ecNumber evidence="2">4.6.1.16</ecNumber>
    </recommendedName>
</protein>
<evidence type="ECO:0000313" key="10">
    <source>
        <dbReference type="Proteomes" id="UP000024635"/>
    </source>
</evidence>
<dbReference type="PANTHER" id="PTHR13070">
    <property type="entry name" value="TRNA-SPLICING ENDONUCLEASE SUBUNIT SEN34-RELATED"/>
    <property type="match status" value="1"/>
</dbReference>
<dbReference type="GO" id="GO:0000379">
    <property type="term" value="P:tRNA-type intron splice site recognition and cleavage"/>
    <property type="evidence" value="ECO:0007669"/>
    <property type="project" value="TreeGrafter"/>
</dbReference>
<feature type="coiled-coil region" evidence="6">
    <location>
        <begin position="370"/>
        <end position="397"/>
    </location>
</feature>
<evidence type="ECO:0000256" key="6">
    <source>
        <dbReference type="SAM" id="Coils"/>
    </source>
</evidence>
<sequence>MGVTVPENTTKLQVDPEQSAASSLMNARDLQKTLENQHEQLKLYEKKLKDVVRAYKSLDAEKSALQKALDSLSQQDKDEESTPSTSSEDAVKNLKTAIATLTRENTKKEAAFQNDKKILLNENAALKEQLKKSAEVNSNAEKMIKSLQVKLQQVEIDRERELADHGKVLAEMQARFAKEHQSFEAGAKESAVLSKKINQKDEALSQLKAREADLVRQVAALSKEVKELTEKAYHVPSIQILKDEMANLKNDHVRELRDAVTKTKHSTRLEEQEKASQKIAELEAKTMSLLETIARSEEARSEAHEALLQAEEEKQALAEELLELRSRQKNLDLEDDDEDAVTTLKLAIAKIREKNPGFDFHDLLGPDPEKKNLQHELRSLKDEYDQCKHRLDLLTANNAETDHAGDSKEENIRSVAEQFQNKIRKLVAVHAKDRAAYEKSARDLNARISELEQREGRLVTEMRREMNNRSMFHCCFFFVLRYSNVALPGLFLFFLVSEMEAEMQKQRSRTIDVVAEKERELEAARSILVTLRSEQMNAPADPSQAAKVTVSKRRSSEHKRYVDRRYSTGLKFLLLCSLTAKGPSLSRIQEKFGCYLIAKFILSDGSGIPIPMANESRNIFYEEELLKKDREIQEMRNVSHQLDYRLREVEQAALVKELEHHKKTEAMSEEITKLQNKLSLLSTGGEMEYLRNIFVQFIQSNNSSAKKNILKAMGMALKLSANEMKSIENATRLRSELRMVVTSAMSSEDQAPYFIAPEQVTLLVQYGYARVREALPDRPVLPPTSSTAEVPTPSEVEEERARLIAVGRKAKALKRSKMGDGSTAKELRVSKNDTVGIEVSPEEILEVVMEIRQRKAGEDDEKFIHFLKIETDGNLYRWLDDYEIPVPSTREFRARELVYHDLWRKGYYLTSGEQFGSAWLVYEGLPGDVHAKFLCEFVLDDENLSPLNLISLVRVATQVKKNLLVAVVPSDSNLPHYITIDWFKPYTKELDYSELQTAVDKVWDRGAAFLGRETGALHAGSGVSAHERRAVVPSLVYGPF</sequence>
<keyword evidence="10" id="KW-1185">Reference proteome</keyword>
<dbReference type="EMBL" id="JARK01001458">
    <property type="protein sequence ID" value="EYB99524.1"/>
    <property type="molecule type" value="Genomic_DNA"/>
</dbReference>
<evidence type="ECO:0000256" key="5">
    <source>
        <dbReference type="ARBA" id="ARBA00034031"/>
    </source>
</evidence>
<dbReference type="InterPro" id="IPR000237">
    <property type="entry name" value="GRIP_dom"/>
</dbReference>
<feature type="domain" description="GRIP" evidence="8">
    <location>
        <begin position="680"/>
        <end position="730"/>
    </location>
</feature>
<proteinExistence type="inferred from homology"/>
<dbReference type="CDD" id="cd22363">
    <property type="entry name" value="tRNA-intron_lyase_C"/>
    <property type="match status" value="1"/>
</dbReference>
<evidence type="ECO:0000259" key="8">
    <source>
        <dbReference type="PROSITE" id="PS50913"/>
    </source>
</evidence>
<dbReference type="OrthoDB" id="9898580at2759"/>
<accession>A0A016TA89</accession>
<dbReference type="GO" id="GO:0000213">
    <property type="term" value="F:tRNA-intron lyase activity"/>
    <property type="evidence" value="ECO:0007669"/>
    <property type="project" value="UniProtKB-EC"/>
</dbReference>
<keyword evidence="4" id="KW-0456">Lyase</keyword>
<dbReference type="GO" id="GO:0005634">
    <property type="term" value="C:nucleus"/>
    <property type="evidence" value="ECO:0007669"/>
    <property type="project" value="UniProtKB-ARBA"/>
</dbReference>
<evidence type="ECO:0000256" key="7">
    <source>
        <dbReference type="SAM" id="MobiDB-lite"/>
    </source>
</evidence>
<dbReference type="Pfam" id="PF01974">
    <property type="entry name" value="tRNA_int_endo"/>
    <property type="match status" value="1"/>
</dbReference>
<dbReference type="EC" id="4.6.1.16" evidence="2"/>
<gene>
    <name evidence="9" type="primary">Acey_s0122.g1098</name>
    <name evidence="9" type="ORF">Y032_0122g1098</name>
</gene>
<reference evidence="10" key="1">
    <citation type="journal article" date="2015" name="Nat. Genet.">
        <title>The genome and transcriptome of the zoonotic hookworm Ancylostoma ceylanicum identify infection-specific gene families.</title>
        <authorList>
            <person name="Schwarz E.M."/>
            <person name="Hu Y."/>
            <person name="Antoshechkin I."/>
            <person name="Miller M.M."/>
            <person name="Sternberg P.W."/>
            <person name="Aroian R.V."/>
        </authorList>
    </citation>
    <scope>NUCLEOTIDE SEQUENCE</scope>
    <source>
        <strain evidence="10">HY135</strain>
    </source>
</reference>
<dbReference type="SUPFAM" id="SSF53032">
    <property type="entry name" value="tRNA-intron endonuclease catalytic domain-like"/>
    <property type="match status" value="1"/>
</dbReference>
<evidence type="ECO:0000256" key="1">
    <source>
        <dbReference type="ARBA" id="ARBA00008078"/>
    </source>
</evidence>
<comment type="similarity">
    <text evidence="1">Belongs to the tRNA-intron endonuclease family.</text>
</comment>
<dbReference type="AlphaFoldDB" id="A0A016TA89"/>
<evidence type="ECO:0000313" key="9">
    <source>
        <dbReference type="EMBL" id="EYB99524.1"/>
    </source>
</evidence>
<dbReference type="InterPro" id="IPR006677">
    <property type="entry name" value="tRNA_intron_Endonuc_cat-like"/>
</dbReference>
<dbReference type="PANTHER" id="PTHR13070:SF0">
    <property type="entry name" value="TRNA-SPLICING ENDONUCLEASE SUBUNIT SEN34"/>
    <property type="match status" value="1"/>
</dbReference>
<dbReference type="Gene3D" id="3.40.1350.10">
    <property type="match status" value="1"/>
</dbReference>